<name>A0ABQ7ZQY5_BRANA</name>
<dbReference type="InterPro" id="IPR007652">
    <property type="entry name" value="A1-4-GlycosylTfrase_dom"/>
</dbReference>
<feature type="domain" description="Alpha 1,4-glycosyltransferase" evidence="2">
    <location>
        <begin position="111"/>
        <end position="161"/>
    </location>
</feature>
<dbReference type="InterPro" id="IPR007577">
    <property type="entry name" value="GlycoTrfase_DXD_sugar-bd_CS"/>
</dbReference>
<dbReference type="InterPro" id="IPR044789">
    <property type="entry name" value="Put_A1-4-GlycosylTfrase_plant"/>
</dbReference>
<sequence length="171" mass="19646">MKPHEEMQRTQTAEDQIQNHTNFPPNKRDTILKPLCDLGYKVFPATPDLSLLLENTQAKTWFQEMKSCKRDPGRIPLSQNLSNLARLAIIYKVEELNRSANSGGRRFKELDKAEQCGSYLVTRVVQRAQETMIGNSFTVLPPVAFHPFNWKDIQRLFGRQGVAMRLNITQS</sequence>
<organism evidence="3 4">
    <name type="scientific">Brassica napus</name>
    <name type="common">Rape</name>
    <dbReference type="NCBI Taxonomy" id="3708"/>
    <lineage>
        <taxon>Eukaryota</taxon>
        <taxon>Viridiplantae</taxon>
        <taxon>Streptophyta</taxon>
        <taxon>Embryophyta</taxon>
        <taxon>Tracheophyta</taxon>
        <taxon>Spermatophyta</taxon>
        <taxon>Magnoliopsida</taxon>
        <taxon>eudicotyledons</taxon>
        <taxon>Gunneridae</taxon>
        <taxon>Pentapetalae</taxon>
        <taxon>rosids</taxon>
        <taxon>malvids</taxon>
        <taxon>Brassicales</taxon>
        <taxon>Brassicaceae</taxon>
        <taxon>Brassiceae</taxon>
        <taxon>Brassica</taxon>
    </lineage>
</organism>
<protein>
    <recommendedName>
        <fullName evidence="2">Alpha 1,4-glycosyltransferase domain-containing protein</fullName>
    </recommendedName>
</protein>
<dbReference type="Proteomes" id="UP000824890">
    <property type="component" value="Unassembled WGS sequence"/>
</dbReference>
<dbReference type="PANTHER" id="PTHR46781:SF8">
    <property type="entry name" value="ALPHA 1,4-GLYCOSYLTRANSFERASE FAMILY PROTEIN"/>
    <property type="match status" value="1"/>
</dbReference>
<dbReference type="EMBL" id="JAGKQM010000014">
    <property type="protein sequence ID" value="KAH0882626.1"/>
    <property type="molecule type" value="Genomic_DNA"/>
</dbReference>
<proteinExistence type="predicted"/>
<dbReference type="Pfam" id="PF04488">
    <property type="entry name" value="Gly_transf_sug"/>
    <property type="match status" value="1"/>
</dbReference>
<evidence type="ECO:0000259" key="2">
    <source>
        <dbReference type="Pfam" id="PF04572"/>
    </source>
</evidence>
<accession>A0ABQ7ZQY5</accession>
<evidence type="ECO:0000256" key="1">
    <source>
        <dbReference type="SAM" id="MobiDB-lite"/>
    </source>
</evidence>
<gene>
    <name evidence="3" type="ORF">HID58_058722</name>
</gene>
<keyword evidence="4" id="KW-1185">Reference proteome</keyword>
<dbReference type="PANTHER" id="PTHR46781">
    <property type="entry name" value="ALPHA 1,4-GLYCOSYLTRANSFERASE FAMILY PROTEIN"/>
    <property type="match status" value="1"/>
</dbReference>
<evidence type="ECO:0000313" key="3">
    <source>
        <dbReference type="EMBL" id="KAH0882626.1"/>
    </source>
</evidence>
<evidence type="ECO:0000313" key="4">
    <source>
        <dbReference type="Proteomes" id="UP000824890"/>
    </source>
</evidence>
<dbReference type="Pfam" id="PF04572">
    <property type="entry name" value="Gb3_synth"/>
    <property type="match status" value="1"/>
</dbReference>
<feature type="region of interest" description="Disordered" evidence="1">
    <location>
        <begin position="1"/>
        <end position="26"/>
    </location>
</feature>
<feature type="compositionally biased region" description="Polar residues" evidence="1">
    <location>
        <begin position="9"/>
        <end position="24"/>
    </location>
</feature>
<reference evidence="3 4" key="1">
    <citation type="submission" date="2021-05" db="EMBL/GenBank/DDBJ databases">
        <title>Genome Assembly of Synthetic Allotetraploid Brassica napus Reveals Homoeologous Exchanges between Subgenomes.</title>
        <authorList>
            <person name="Davis J.T."/>
        </authorList>
    </citation>
    <scope>NUCLEOTIDE SEQUENCE [LARGE SCALE GENOMIC DNA]</scope>
    <source>
        <strain evidence="4">cv. Da-Ae</strain>
        <tissue evidence="3">Seedling</tissue>
    </source>
</reference>
<comment type="caution">
    <text evidence="3">The sequence shown here is derived from an EMBL/GenBank/DDBJ whole genome shotgun (WGS) entry which is preliminary data.</text>
</comment>